<sequence length="48" mass="4986">MDRRTFLMASTAGLGGLKFGPSLMAAPTNLGGGRKKPAKSVILFFLCG</sequence>
<evidence type="ECO:0000313" key="1">
    <source>
        <dbReference type="EMBL" id="SVC01951.1"/>
    </source>
</evidence>
<dbReference type="EMBL" id="UINC01201010">
    <property type="protein sequence ID" value="SVE20153.1"/>
    <property type="molecule type" value="Genomic_DNA"/>
</dbReference>
<dbReference type="EMBL" id="UINC01068951">
    <property type="protein sequence ID" value="SVC01951.1"/>
    <property type="molecule type" value="Genomic_DNA"/>
</dbReference>
<gene>
    <name evidence="1" type="ORF">METZ01_LOCUS254805</name>
    <name evidence="2" type="ORF">METZ01_LOCUS473007</name>
</gene>
<organism evidence="2">
    <name type="scientific">marine metagenome</name>
    <dbReference type="NCBI Taxonomy" id="408172"/>
    <lineage>
        <taxon>unclassified sequences</taxon>
        <taxon>metagenomes</taxon>
        <taxon>ecological metagenomes</taxon>
    </lineage>
</organism>
<name>A0A383BK18_9ZZZZ</name>
<protein>
    <submittedName>
        <fullName evidence="2">Uncharacterized protein</fullName>
    </submittedName>
</protein>
<proteinExistence type="predicted"/>
<accession>A0A383BK18</accession>
<feature type="non-terminal residue" evidence="2">
    <location>
        <position position="48"/>
    </location>
</feature>
<dbReference type="AlphaFoldDB" id="A0A383BK18"/>
<evidence type="ECO:0000313" key="2">
    <source>
        <dbReference type="EMBL" id="SVE20153.1"/>
    </source>
</evidence>
<reference evidence="2" key="1">
    <citation type="submission" date="2018-05" db="EMBL/GenBank/DDBJ databases">
        <authorList>
            <person name="Lanie J.A."/>
            <person name="Ng W.-L."/>
            <person name="Kazmierczak K.M."/>
            <person name="Andrzejewski T.M."/>
            <person name="Davidsen T.M."/>
            <person name="Wayne K.J."/>
            <person name="Tettelin H."/>
            <person name="Glass J.I."/>
            <person name="Rusch D."/>
            <person name="Podicherti R."/>
            <person name="Tsui H.-C.T."/>
            <person name="Winkler M.E."/>
        </authorList>
    </citation>
    <scope>NUCLEOTIDE SEQUENCE</scope>
</reference>